<dbReference type="RefSeq" id="WP_263124747.1">
    <property type="nucleotide sequence ID" value="NZ_CP106753.1"/>
</dbReference>
<reference evidence="2" key="1">
    <citation type="submission" date="2022-10" db="EMBL/GenBank/DDBJ databases">
        <title>Chitiniphilus purpureus sp. nov., a novel chitin-degrading bacterium isolated from crawfish pond sediment.</title>
        <authorList>
            <person name="Li K."/>
        </authorList>
    </citation>
    <scope>NUCLEOTIDE SEQUENCE</scope>
    <source>
        <strain evidence="2">CD1</strain>
    </source>
</reference>
<dbReference type="Proteomes" id="UP001061302">
    <property type="component" value="Chromosome"/>
</dbReference>
<feature type="region of interest" description="Disordered" evidence="1">
    <location>
        <begin position="69"/>
        <end position="107"/>
    </location>
</feature>
<evidence type="ECO:0000313" key="2">
    <source>
        <dbReference type="EMBL" id="UXY15341.1"/>
    </source>
</evidence>
<feature type="compositionally biased region" description="Polar residues" evidence="1">
    <location>
        <begin position="71"/>
        <end position="100"/>
    </location>
</feature>
<proteinExistence type="predicted"/>
<organism evidence="2 3">
    <name type="scientific">Chitiniphilus purpureus</name>
    <dbReference type="NCBI Taxonomy" id="2981137"/>
    <lineage>
        <taxon>Bacteria</taxon>
        <taxon>Pseudomonadati</taxon>
        <taxon>Pseudomonadota</taxon>
        <taxon>Betaproteobacteria</taxon>
        <taxon>Neisseriales</taxon>
        <taxon>Chitinibacteraceae</taxon>
        <taxon>Chitiniphilus</taxon>
    </lineage>
</organism>
<protein>
    <submittedName>
        <fullName evidence="2">Uncharacterized protein</fullName>
    </submittedName>
</protein>
<dbReference type="EMBL" id="CP106753">
    <property type="protein sequence ID" value="UXY15341.1"/>
    <property type="molecule type" value="Genomic_DNA"/>
</dbReference>
<name>A0ABY6DPC9_9NEIS</name>
<evidence type="ECO:0000256" key="1">
    <source>
        <dbReference type="SAM" id="MobiDB-lite"/>
    </source>
</evidence>
<evidence type="ECO:0000313" key="3">
    <source>
        <dbReference type="Proteomes" id="UP001061302"/>
    </source>
</evidence>
<sequence>MSVTTAVVSIAMKTQAIMTHQIKAVILTTAQKAPFLKIMKNYGKNSRPGSDGNRWTKLGEGKRVEYHRFQNDGNGNWHWNGSTNGRTSNGMPRNISSNNIPKDVKAW</sequence>
<gene>
    <name evidence="2" type="ORF">N8I74_18830</name>
</gene>
<keyword evidence="3" id="KW-1185">Reference proteome</keyword>
<accession>A0ABY6DPC9</accession>